<reference evidence="9 10" key="1">
    <citation type="submission" date="2020-08" db="EMBL/GenBank/DDBJ databases">
        <title>Sequencing the genomes of 1000 actinobacteria strains.</title>
        <authorList>
            <person name="Klenk H.-P."/>
        </authorList>
    </citation>
    <scope>NUCLEOTIDE SEQUENCE [LARGE SCALE GENOMIC DNA]</scope>
    <source>
        <strain evidence="9 10">DSM 44786</strain>
    </source>
</reference>
<keyword evidence="4 6" id="KW-0663">Pyridoxal phosphate</keyword>
<dbReference type="InterPro" id="IPR050087">
    <property type="entry name" value="AON_synthase_class-II"/>
</dbReference>
<evidence type="ECO:0000256" key="1">
    <source>
        <dbReference type="ARBA" id="ARBA00001933"/>
    </source>
</evidence>
<sequence length="401" mass="42103">MAAGLYPYFLPLTGHEGTTVTLGDQELVMCGSNNYLGLTSDPRVKKAAAEALDLYGTSCTGSRFLNGNLALHDLLEAELADFYGKPAAAVFSTGYQANLGVISALAGRHDMVFADSDAHASIVDGSVLSGAKLRRFRHNDADALGRRLAAAPEGAGRLVVVDGVYSMEGDLCALPELVATSRRYGARIVVDDAHGLGVLDGGRGTTSYFGLTDQVDLITVTFSKSLASLGGAVVGSEEVVHFLKHHARSLIFSASATPASAAAALAALRILRAEPWRAERAQENADYIRRGLARLGVSSGASSTPVVPLRTRGVVETLLLWRRLVDRGVYTNPVLPPAASPRLRLSFMATHTTDHLDRVLEALAAEADMFLGADEPDGSDETAGLAELAAGPALASAPHRS</sequence>
<dbReference type="InterPro" id="IPR004839">
    <property type="entry name" value="Aminotransferase_I/II_large"/>
</dbReference>
<keyword evidence="3" id="KW-0808">Transferase</keyword>
<dbReference type="InterPro" id="IPR001917">
    <property type="entry name" value="Aminotrans_II_pyridoxalP_BS"/>
</dbReference>
<feature type="domain" description="Aminotransferase class I/classII large" evidence="8">
    <location>
        <begin position="31"/>
        <end position="363"/>
    </location>
</feature>
<dbReference type="SUPFAM" id="SSF53383">
    <property type="entry name" value="PLP-dependent transferases"/>
    <property type="match status" value="1"/>
</dbReference>
<dbReference type="RefSeq" id="WP_221503516.1">
    <property type="nucleotide sequence ID" value="NZ_JACHJR010000001.1"/>
</dbReference>
<dbReference type="Gene3D" id="3.90.1150.10">
    <property type="entry name" value="Aspartate Aminotransferase, domain 1"/>
    <property type="match status" value="1"/>
</dbReference>
<dbReference type="InterPro" id="IPR015421">
    <property type="entry name" value="PyrdxlP-dep_Trfase_major"/>
</dbReference>
<dbReference type="InterPro" id="IPR015422">
    <property type="entry name" value="PyrdxlP-dep_Trfase_small"/>
</dbReference>
<dbReference type="GO" id="GO:0008710">
    <property type="term" value="F:8-amino-7-oxononanoate synthase activity"/>
    <property type="evidence" value="ECO:0007669"/>
    <property type="project" value="UniProtKB-EC"/>
</dbReference>
<dbReference type="Proteomes" id="UP000573327">
    <property type="component" value="Unassembled WGS sequence"/>
</dbReference>
<evidence type="ECO:0000259" key="8">
    <source>
        <dbReference type="Pfam" id="PF00155"/>
    </source>
</evidence>
<dbReference type="PANTHER" id="PTHR13693:SF3">
    <property type="entry name" value="LD36009P"/>
    <property type="match status" value="1"/>
</dbReference>
<dbReference type="AlphaFoldDB" id="A0A7W7WES6"/>
<dbReference type="EC" id="2.3.1.47" evidence="2"/>
<dbReference type="Gene3D" id="3.40.640.10">
    <property type="entry name" value="Type I PLP-dependent aspartate aminotransferase-like (Major domain)"/>
    <property type="match status" value="1"/>
</dbReference>
<comment type="catalytic activity">
    <reaction evidence="5">
        <text>6-carboxyhexanoyl-[ACP] + L-alanine + H(+) = (8S)-8-amino-7-oxononanoate + holo-[ACP] + CO2</text>
        <dbReference type="Rhea" id="RHEA:42288"/>
        <dbReference type="Rhea" id="RHEA-COMP:9685"/>
        <dbReference type="Rhea" id="RHEA-COMP:9955"/>
        <dbReference type="ChEBI" id="CHEBI:15378"/>
        <dbReference type="ChEBI" id="CHEBI:16526"/>
        <dbReference type="ChEBI" id="CHEBI:57972"/>
        <dbReference type="ChEBI" id="CHEBI:64479"/>
        <dbReference type="ChEBI" id="CHEBI:78846"/>
        <dbReference type="ChEBI" id="CHEBI:149468"/>
        <dbReference type="EC" id="2.3.1.47"/>
    </reaction>
</comment>
<dbReference type="EMBL" id="JACHJR010000001">
    <property type="protein sequence ID" value="MBB4945087.1"/>
    <property type="molecule type" value="Genomic_DNA"/>
</dbReference>
<evidence type="ECO:0000256" key="7">
    <source>
        <dbReference type="SAM" id="MobiDB-lite"/>
    </source>
</evidence>
<feature type="compositionally biased region" description="Low complexity" evidence="7">
    <location>
        <begin position="383"/>
        <end position="401"/>
    </location>
</feature>
<accession>A0A7W7WES6</accession>
<evidence type="ECO:0000313" key="10">
    <source>
        <dbReference type="Proteomes" id="UP000573327"/>
    </source>
</evidence>
<dbReference type="InterPro" id="IPR015424">
    <property type="entry name" value="PyrdxlP-dep_Trfase"/>
</dbReference>
<feature type="region of interest" description="Disordered" evidence="7">
    <location>
        <begin position="372"/>
        <end position="401"/>
    </location>
</feature>
<evidence type="ECO:0000256" key="5">
    <source>
        <dbReference type="ARBA" id="ARBA00047715"/>
    </source>
</evidence>
<evidence type="ECO:0000256" key="6">
    <source>
        <dbReference type="RuleBase" id="RU003693"/>
    </source>
</evidence>
<comment type="similarity">
    <text evidence="6">Belongs to the class-II pyridoxal-phosphate-dependent aminotransferase family.</text>
</comment>
<dbReference type="Pfam" id="PF00155">
    <property type="entry name" value="Aminotran_1_2"/>
    <property type="match status" value="1"/>
</dbReference>
<evidence type="ECO:0000256" key="3">
    <source>
        <dbReference type="ARBA" id="ARBA00022679"/>
    </source>
</evidence>
<proteinExistence type="inferred from homology"/>
<evidence type="ECO:0000256" key="2">
    <source>
        <dbReference type="ARBA" id="ARBA00013187"/>
    </source>
</evidence>
<dbReference type="GO" id="GO:0030170">
    <property type="term" value="F:pyridoxal phosphate binding"/>
    <property type="evidence" value="ECO:0007669"/>
    <property type="project" value="InterPro"/>
</dbReference>
<comment type="cofactor">
    <cofactor evidence="1 6">
        <name>pyridoxal 5'-phosphate</name>
        <dbReference type="ChEBI" id="CHEBI:597326"/>
    </cofactor>
</comment>
<keyword evidence="10" id="KW-1185">Reference proteome</keyword>
<comment type="caution">
    <text evidence="9">The sequence shown here is derived from an EMBL/GenBank/DDBJ whole genome shotgun (WGS) entry which is preliminary data.</text>
</comment>
<name>A0A7W7WES6_9ACTN</name>
<dbReference type="PANTHER" id="PTHR13693">
    <property type="entry name" value="CLASS II AMINOTRANSFERASE/8-AMINO-7-OXONONANOATE SYNTHASE"/>
    <property type="match status" value="1"/>
</dbReference>
<protein>
    <recommendedName>
        <fullName evidence="2">8-amino-7-oxononanoate synthase</fullName>
        <ecNumber evidence="2">2.3.1.47</ecNumber>
    </recommendedName>
</protein>
<evidence type="ECO:0000313" key="9">
    <source>
        <dbReference type="EMBL" id="MBB4945087.1"/>
    </source>
</evidence>
<organism evidence="9 10">
    <name type="scientific">Kitasatospora gansuensis</name>
    <dbReference type="NCBI Taxonomy" id="258050"/>
    <lineage>
        <taxon>Bacteria</taxon>
        <taxon>Bacillati</taxon>
        <taxon>Actinomycetota</taxon>
        <taxon>Actinomycetes</taxon>
        <taxon>Kitasatosporales</taxon>
        <taxon>Streptomycetaceae</taxon>
        <taxon>Kitasatospora</taxon>
    </lineage>
</organism>
<gene>
    <name evidence="9" type="ORF">F4556_000622</name>
</gene>
<dbReference type="PROSITE" id="PS00599">
    <property type="entry name" value="AA_TRANSFER_CLASS_2"/>
    <property type="match status" value="1"/>
</dbReference>
<evidence type="ECO:0000256" key="4">
    <source>
        <dbReference type="ARBA" id="ARBA00022898"/>
    </source>
</evidence>